<reference evidence="2" key="1">
    <citation type="journal article" date="2023" name="Microb. Genom.">
        <title>Mesoterricola silvestris gen. nov., sp. nov., Mesoterricola sediminis sp. nov., Geothrix oryzae sp. nov., Geothrix edaphica sp. nov., Geothrix rubra sp. nov., and Geothrix limicola sp. nov., six novel members of Acidobacteriota isolated from soils.</title>
        <authorList>
            <person name="Weisberg A.J."/>
            <person name="Pearce E."/>
            <person name="Kramer C.G."/>
            <person name="Chang J.H."/>
            <person name="Clarke C.R."/>
        </authorList>
    </citation>
    <scope>NUCLEOTIDE SEQUENCE</scope>
    <source>
        <strain evidence="2">ND06-05F</strain>
    </source>
</reference>
<sequence>MLDVHSHPFSDAVGGRRPDNLRRMFGTGERFTLLDQQVFTSAR</sequence>
<comment type="caution">
    <text evidence="2">The sequence shown here is derived from an EMBL/GenBank/DDBJ whole genome shotgun (WGS) entry which is preliminary data.</text>
</comment>
<dbReference type="EMBL" id="JARAWN010000006">
    <property type="protein sequence ID" value="MDX3128610.1"/>
    <property type="molecule type" value="Genomic_DNA"/>
</dbReference>
<protein>
    <submittedName>
        <fullName evidence="2">Uncharacterized protein</fullName>
    </submittedName>
</protein>
<gene>
    <name evidence="2" type="ORF">PV367_02075</name>
</gene>
<name>A0AAJ2UJD6_9ACTN</name>
<accession>A0AAJ2UJD6</accession>
<dbReference type="AlphaFoldDB" id="A0AAJ2UJD6"/>
<dbReference type="Proteomes" id="UP001273589">
    <property type="component" value="Unassembled WGS sequence"/>
</dbReference>
<dbReference type="RefSeq" id="WP_319688818.1">
    <property type="nucleotide sequence ID" value="NZ_JARAWN010000006.1"/>
</dbReference>
<proteinExistence type="predicted"/>
<organism evidence="2 3">
    <name type="scientific">Streptomyces europaeiscabiei</name>
    <dbReference type="NCBI Taxonomy" id="146819"/>
    <lineage>
        <taxon>Bacteria</taxon>
        <taxon>Bacillati</taxon>
        <taxon>Actinomycetota</taxon>
        <taxon>Actinomycetes</taxon>
        <taxon>Kitasatosporales</taxon>
        <taxon>Streptomycetaceae</taxon>
        <taxon>Streptomyces</taxon>
    </lineage>
</organism>
<evidence type="ECO:0000256" key="1">
    <source>
        <dbReference type="SAM" id="MobiDB-lite"/>
    </source>
</evidence>
<evidence type="ECO:0000313" key="2">
    <source>
        <dbReference type="EMBL" id="MDX3128610.1"/>
    </source>
</evidence>
<evidence type="ECO:0000313" key="3">
    <source>
        <dbReference type="Proteomes" id="UP001273589"/>
    </source>
</evidence>
<feature type="region of interest" description="Disordered" evidence="1">
    <location>
        <begin position="1"/>
        <end position="21"/>
    </location>
</feature>